<evidence type="ECO:0000313" key="2">
    <source>
        <dbReference type="EMBL" id="OJI95577.1"/>
    </source>
</evidence>
<gene>
    <name evidence="2" type="ORF">PFRI_01650</name>
</gene>
<reference evidence="2 3" key="1">
    <citation type="submission" date="2016-10" db="EMBL/GenBank/DDBJ databases">
        <title>Genome sequence of Planktotalea frisia SH6-1.</title>
        <authorList>
            <person name="Poehlein A."/>
            <person name="Bakenhus I."/>
            <person name="Voget S."/>
            <person name="Brinkhoff T."/>
            <person name="Simon M."/>
        </authorList>
    </citation>
    <scope>NUCLEOTIDE SEQUENCE [LARGE SCALE GENOMIC DNA]</scope>
    <source>
        <strain evidence="2 3">SH6-1</strain>
    </source>
</reference>
<evidence type="ECO:0000256" key="1">
    <source>
        <dbReference type="SAM" id="MobiDB-lite"/>
    </source>
</evidence>
<comment type="caution">
    <text evidence="2">The sequence shown here is derived from an EMBL/GenBank/DDBJ whole genome shotgun (WGS) entry which is preliminary data.</text>
</comment>
<dbReference type="RefSeq" id="WP_072628875.1">
    <property type="nucleotide sequence ID" value="NZ_MLCB01000013.1"/>
</dbReference>
<dbReference type="Proteomes" id="UP000184514">
    <property type="component" value="Unassembled WGS sequence"/>
</dbReference>
<feature type="region of interest" description="Disordered" evidence="1">
    <location>
        <begin position="1"/>
        <end position="21"/>
    </location>
</feature>
<evidence type="ECO:0000313" key="3">
    <source>
        <dbReference type="Proteomes" id="UP000184514"/>
    </source>
</evidence>
<name>A0A1L9P225_9RHOB</name>
<proteinExistence type="predicted"/>
<organism evidence="2 3">
    <name type="scientific">Planktotalea frisia</name>
    <dbReference type="NCBI Taxonomy" id="696762"/>
    <lineage>
        <taxon>Bacteria</taxon>
        <taxon>Pseudomonadati</taxon>
        <taxon>Pseudomonadota</taxon>
        <taxon>Alphaproteobacteria</taxon>
        <taxon>Rhodobacterales</taxon>
        <taxon>Paracoccaceae</taxon>
        <taxon>Planktotalea</taxon>
    </lineage>
</organism>
<dbReference type="EMBL" id="MLCB01000013">
    <property type="protein sequence ID" value="OJI95577.1"/>
    <property type="molecule type" value="Genomic_DNA"/>
</dbReference>
<protein>
    <submittedName>
        <fullName evidence="2">Uncharacterized protein</fullName>
    </submittedName>
</protein>
<accession>A0A1L9P225</accession>
<dbReference type="AlphaFoldDB" id="A0A1L9P225"/>
<sequence>MATVEELLNPPQPSKPATWSDPVLSGEIASGAMPLSEYPGVLDLILQNETAFQMWGGRYCVANIDFKVPYTGGTAACVNGIQLAADKIDPSQVCLKWVSRWQLAGSTHQYSPSESKQTVTLHDEITRGMSKTQMEEWSVEVSAGIEKGPVSIGATIGKTFGTTFEVSTQTTKAAIREITVPENTGYITADFQTYNEFSIVNPDGTPFSIEADYWVRSGTMLNAPLYARKVFNLLGNSIIPLLPQNPNFFMGYDAEIV</sequence>
<keyword evidence="3" id="KW-1185">Reference proteome</keyword>